<dbReference type="Proteomes" id="UP000011718">
    <property type="component" value="Chromosome"/>
</dbReference>
<gene>
    <name evidence="1" type="ORF">MmTuc01_0217</name>
</gene>
<name>M1P5L0_METMZ</name>
<dbReference type="BioCyc" id="MMAZ1236903:G139K-213-MONOMER"/>
<evidence type="ECO:0000313" key="1">
    <source>
        <dbReference type="EMBL" id="AGF95667.1"/>
    </source>
</evidence>
<sequence length="37" mass="4265">MISINNEQKLILKTSRQKLNGKNRVSKIKITRGIELV</sequence>
<dbReference type="HOGENOM" id="CLU_3338434_0_0_2"/>
<proteinExistence type="predicted"/>
<protein>
    <submittedName>
        <fullName evidence="1">Uncharacterized protein</fullName>
    </submittedName>
</protein>
<dbReference type="EMBL" id="CP004144">
    <property type="protein sequence ID" value="AGF95667.1"/>
    <property type="molecule type" value="Genomic_DNA"/>
</dbReference>
<dbReference type="AlphaFoldDB" id="M1P5L0"/>
<organism evidence="1 2">
    <name type="scientific">Methanosarcina mazei Tuc01</name>
    <dbReference type="NCBI Taxonomy" id="1236903"/>
    <lineage>
        <taxon>Archaea</taxon>
        <taxon>Methanobacteriati</taxon>
        <taxon>Methanobacteriota</taxon>
        <taxon>Stenosarchaea group</taxon>
        <taxon>Methanomicrobia</taxon>
        <taxon>Methanosarcinales</taxon>
        <taxon>Methanosarcinaceae</taxon>
        <taxon>Methanosarcina</taxon>
    </lineage>
</organism>
<evidence type="ECO:0000313" key="2">
    <source>
        <dbReference type="Proteomes" id="UP000011718"/>
    </source>
</evidence>
<accession>M1P5L0</accession>
<dbReference type="KEGG" id="mmaz:MmTuc01_0217"/>
<reference evidence="1 2" key="1">
    <citation type="journal article" date="2013" name="Genome Announc.">
        <title>Complete Genome of a Methanosarcina mazei Strain Isolated from Sediment Samples from an Amazonian Flooded Area.</title>
        <authorList>
            <person name="Assis das Gracas D."/>
            <person name="Thiago Juca Ramos R."/>
            <person name="Vieira Araujo A.C."/>
            <person name="Zahlouth R."/>
            <person name="Ribeiro Carneiro A."/>
            <person name="Souza Lopes T."/>
            <person name="Azevedo Barauna R."/>
            <person name="Azevedo V."/>
            <person name="Cruz Schneider M.P."/>
            <person name="Pellizari V.H."/>
            <person name="Silva A."/>
        </authorList>
    </citation>
    <scope>NUCLEOTIDE SEQUENCE [LARGE SCALE GENOMIC DNA]</scope>
    <source>
        <strain evidence="1 2">Tuc01</strain>
    </source>
</reference>